<organism evidence="2">
    <name type="scientific">marine sediment metagenome</name>
    <dbReference type="NCBI Taxonomy" id="412755"/>
    <lineage>
        <taxon>unclassified sequences</taxon>
        <taxon>metagenomes</taxon>
        <taxon>ecological metagenomes</taxon>
    </lineage>
</organism>
<evidence type="ECO:0000256" key="1">
    <source>
        <dbReference type="SAM" id="MobiDB-lite"/>
    </source>
</evidence>
<gene>
    <name evidence="2" type="ORF">S01H1_14744</name>
</gene>
<protein>
    <submittedName>
        <fullName evidence="2">Uncharacterized protein</fullName>
    </submittedName>
</protein>
<sequence length="123" mass="13780">MNRIGDPRYEQPVSPVTRGTTDQSRMDIEHRARLEALRKARDAYRAGPVISLDDMVKAAAVVPALVEHWQLFAKVLGAANQLVGDERAEPARWLPDDRCDECGQVEPRHPKWCHAGKAADDLK</sequence>
<name>X0RZ16_9ZZZZ</name>
<comment type="caution">
    <text evidence="2">The sequence shown here is derived from an EMBL/GenBank/DDBJ whole genome shotgun (WGS) entry which is preliminary data.</text>
</comment>
<reference evidence="2" key="1">
    <citation type="journal article" date="2014" name="Front. Microbiol.">
        <title>High frequency of phylogenetically diverse reductive dehalogenase-homologous genes in deep subseafloor sedimentary metagenomes.</title>
        <authorList>
            <person name="Kawai M."/>
            <person name="Futagami T."/>
            <person name="Toyoda A."/>
            <person name="Takaki Y."/>
            <person name="Nishi S."/>
            <person name="Hori S."/>
            <person name="Arai W."/>
            <person name="Tsubouchi T."/>
            <person name="Morono Y."/>
            <person name="Uchiyama I."/>
            <person name="Ito T."/>
            <person name="Fujiyama A."/>
            <person name="Inagaki F."/>
            <person name="Takami H."/>
        </authorList>
    </citation>
    <scope>NUCLEOTIDE SEQUENCE</scope>
    <source>
        <strain evidence="2">Expedition CK06-06</strain>
    </source>
</reference>
<evidence type="ECO:0000313" key="2">
    <source>
        <dbReference type="EMBL" id="GAF68251.1"/>
    </source>
</evidence>
<dbReference type="EMBL" id="BARS01007681">
    <property type="protein sequence ID" value="GAF68251.1"/>
    <property type="molecule type" value="Genomic_DNA"/>
</dbReference>
<feature type="region of interest" description="Disordered" evidence="1">
    <location>
        <begin position="1"/>
        <end position="27"/>
    </location>
</feature>
<accession>X0RZ16</accession>
<dbReference type="AlphaFoldDB" id="X0RZ16"/>
<proteinExistence type="predicted"/>